<feature type="compositionally biased region" description="Polar residues" evidence="7">
    <location>
        <begin position="990"/>
        <end position="1002"/>
    </location>
</feature>
<evidence type="ECO:0000256" key="5">
    <source>
        <dbReference type="ARBA" id="ARBA00022989"/>
    </source>
</evidence>
<feature type="domain" description="ML-like" evidence="9">
    <location>
        <begin position="46"/>
        <end position="224"/>
    </location>
</feature>
<name>A0A0A1TJ60_9HYPO</name>
<reference evidence="10 11" key="1">
    <citation type="journal article" date="2015" name="Genome Announc.">
        <title>Draft Genome Sequence and Gene Annotation of the Entomopathogenic Fungus Verticillium hemipterigenum.</title>
        <authorList>
            <person name="Horn F."/>
            <person name="Habel A."/>
            <person name="Scharf D.H."/>
            <person name="Dworschak J."/>
            <person name="Brakhage A.A."/>
            <person name="Guthke R."/>
            <person name="Hertweck C."/>
            <person name="Linde J."/>
        </authorList>
    </citation>
    <scope>NUCLEOTIDE SEQUENCE [LARGE SCALE GENOMIC DNA]</scope>
</reference>
<evidence type="ECO:0000256" key="4">
    <source>
        <dbReference type="ARBA" id="ARBA00022729"/>
    </source>
</evidence>
<dbReference type="EMBL" id="CDHN01000003">
    <property type="protein sequence ID" value="CEJ90660.1"/>
    <property type="molecule type" value="Genomic_DNA"/>
</dbReference>
<evidence type="ECO:0000313" key="10">
    <source>
        <dbReference type="EMBL" id="CEJ90660.1"/>
    </source>
</evidence>
<proteinExistence type="inferred from homology"/>
<comment type="similarity">
    <text evidence="2">Belongs to the transient receptor potential (TRP) ion channel family.</text>
</comment>
<feature type="transmembrane region" description="Helical" evidence="8">
    <location>
        <begin position="409"/>
        <end position="434"/>
    </location>
</feature>
<dbReference type="STRING" id="1531966.A0A0A1TJ60"/>
<gene>
    <name evidence="10" type="ORF">VHEMI06427</name>
</gene>
<feature type="transmembrane region" description="Helical" evidence="8">
    <location>
        <begin position="523"/>
        <end position="540"/>
    </location>
</feature>
<dbReference type="InterPro" id="IPR032800">
    <property type="entry name" value="TRP_N"/>
</dbReference>
<sequence>MRKPDALDTMTRSHTLNKPIRVLGSCRKYSTILVVLMLCLVTPSLVSAVQVDFDNCLDPNYKDSNKLQFMPLIADATYVIDGDKRKFFYQAWSNVTGWVDGNPPNGGHLPPDYWENTSRTEGKIANGEYKATVINSIDLLMTRPFSSPAGFCETGIHTDCPVGPVFNHTQVDLRKALPSFNFTYDFSGSIAFNSFATTILVKPGYKNIVVGCVSSVITPDLGSAAAAVQFVPLAALLVTGFAVIFAGMYSPWGSTDIFQWTTNYGRDADQLRLITPGFGDFLQYLQFIVLTGGLSISYPGFYQPVVSNIAWASVMFNESVVTHKPGWQSVQDGIYAYVPNTRYGLHRLGQLVGMQDATDIWAGMMVWLCIVVLCVFVIVQLGFLAQWLYRRVKQVPEEDLRSKNIPFSVGNIVRIVFNFLLLPIVALSTFQLLLASESPRFTVALAAVTLAVLIGLAVYLLYFIVATKPKAVLFDDLPTVLRLGPLYNTYSDEAAAFALVPIILTFLRGIAIGGFQFSGITQVVMLAICEVIYVFSLHAFRPFQTHTSMNAYHTAFGIMRLLGVLLLIPFIPSLGLTEGPKGWIGYAALIVHACVIFFGFFLSALQTIVEVAARLLGAGGDNASGLKRGGLSKIFGMRQLAKREIHRPAPSRASQLSTSAIVDPSRTAYSPGLGVRSSSGLSIGLSPRNVKRSSSALDSPDVYSTHRTMDSPTSYVPGTPAEDSTYSFINTPSTNRPGISLTALKAADPWYRPPRRGTQTAGDNLLADQQRVSLIMDKHDSSLPTSRGLGLDPENGDIGAEISRNGTPIAPGTLGVNPAISYPPNQPDYATREVDFYYGVRGPALNSDHLGRKLGTGPADPTGPIATASSWVRGLFGGKSKDKSKGFEVVRSSRMPKAVANNGGYGDETPPEGIPIATGGIRTGPIESDDDEPVPQKSSHRPAPIVTNFETLEDESDGPPPISPLTDDAPDIPRKSSKRDSHLAPRGHTPTLSMVESNSQGDRSSRDEAAIYGHKKSLSAPHPAAPALPTLPFERSASKKQRSPRGSTAILGEQDEFTNIDLATLSSDRPASFGVVRQHGISRVDPVHHGADWAGSSAELVDENGNIKRK</sequence>
<dbReference type="InterPro" id="IPR040241">
    <property type="entry name" value="TRP_Flc/Pkd2-like"/>
</dbReference>
<dbReference type="SMART" id="SM01320">
    <property type="entry name" value="TRP_N"/>
    <property type="match status" value="1"/>
</dbReference>
<dbReference type="AlphaFoldDB" id="A0A0A1TJ60"/>
<keyword evidence="6 8" id="KW-0472">Membrane</keyword>
<evidence type="ECO:0000256" key="2">
    <source>
        <dbReference type="ARBA" id="ARBA00010642"/>
    </source>
</evidence>
<dbReference type="GO" id="GO:0055085">
    <property type="term" value="P:transmembrane transport"/>
    <property type="evidence" value="ECO:0007669"/>
    <property type="project" value="TreeGrafter"/>
</dbReference>
<evidence type="ECO:0000313" key="11">
    <source>
        <dbReference type="Proteomes" id="UP000039046"/>
    </source>
</evidence>
<feature type="compositionally biased region" description="Low complexity" evidence="7">
    <location>
        <begin position="1018"/>
        <end position="1032"/>
    </location>
</feature>
<feature type="region of interest" description="Disordered" evidence="7">
    <location>
        <begin position="1084"/>
        <end position="1110"/>
    </location>
</feature>
<feature type="transmembrane region" description="Helical" evidence="8">
    <location>
        <begin position="441"/>
        <end position="465"/>
    </location>
</feature>
<dbReference type="GO" id="GO:0016020">
    <property type="term" value="C:membrane"/>
    <property type="evidence" value="ECO:0007669"/>
    <property type="project" value="UniProtKB-SubCell"/>
</dbReference>
<evidence type="ECO:0000259" key="9">
    <source>
        <dbReference type="SMART" id="SM01320"/>
    </source>
</evidence>
<feature type="transmembrane region" description="Helical" evidence="8">
    <location>
        <begin position="583"/>
        <end position="605"/>
    </location>
</feature>
<evidence type="ECO:0000256" key="8">
    <source>
        <dbReference type="SAM" id="Phobius"/>
    </source>
</evidence>
<accession>A0A0A1TJ60</accession>
<feature type="region of interest" description="Disordered" evidence="7">
    <location>
        <begin position="690"/>
        <end position="716"/>
    </location>
</feature>
<protein>
    <recommendedName>
        <fullName evidence="9">ML-like domain-containing protein</fullName>
    </recommendedName>
</protein>
<dbReference type="PANTHER" id="PTHR31145:SF6">
    <property type="entry name" value="INTEGRAL MEMBRANE PROTEIN (AFU_ORTHOLOGUE AFUA_7G01610)"/>
    <property type="match status" value="1"/>
</dbReference>
<dbReference type="HOGENOM" id="CLU_004278_0_0_1"/>
<organism evidence="10 11">
    <name type="scientific">[Torrubiella] hemipterigena</name>
    <dbReference type="NCBI Taxonomy" id="1531966"/>
    <lineage>
        <taxon>Eukaryota</taxon>
        <taxon>Fungi</taxon>
        <taxon>Dikarya</taxon>
        <taxon>Ascomycota</taxon>
        <taxon>Pezizomycotina</taxon>
        <taxon>Sordariomycetes</taxon>
        <taxon>Hypocreomycetidae</taxon>
        <taxon>Hypocreales</taxon>
        <taxon>Clavicipitaceae</taxon>
        <taxon>Clavicipitaceae incertae sedis</taxon>
        <taxon>'Torrubiella' clade</taxon>
    </lineage>
</organism>
<dbReference type="PANTHER" id="PTHR31145">
    <property type="entry name" value="INTEGRAL MEMBRANE PROTEIN (AFU_ORTHOLOGUE AFUA_7G01610)"/>
    <property type="match status" value="1"/>
</dbReference>
<evidence type="ECO:0000256" key="1">
    <source>
        <dbReference type="ARBA" id="ARBA00004141"/>
    </source>
</evidence>
<comment type="subcellular location">
    <subcellularLocation>
        <location evidence="1">Membrane</location>
        <topology evidence="1">Multi-pass membrane protein</topology>
    </subcellularLocation>
</comment>
<dbReference type="OrthoDB" id="5312224at2759"/>
<feature type="transmembrane region" description="Helical" evidence="8">
    <location>
        <begin position="364"/>
        <end position="389"/>
    </location>
</feature>
<dbReference type="Pfam" id="PF06011">
    <property type="entry name" value="TRP"/>
    <property type="match status" value="1"/>
</dbReference>
<feature type="transmembrane region" description="Helical" evidence="8">
    <location>
        <begin position="552"/>
        <end position="571"/>
    </location>
</feature>
<evidence type="ECO:0000256" key="7">
    <source>
        <dbReference type="SAM" id="MobiDB-lite"/>
    </source>
</evidence>
<keyword evidence="11" id="KW-1185">Reference proteome</keyword>
<keyword evidence="3 8" id="KW-0812">Transmembrane</keyword>
<evidence type="ECO:0000256" key="6">
    <source>
        <dbReference type="ARBA" id="ARBA00023136"/>
    </source>
</evidence>
<feature type="compositionally biased region" description="Basic and acidic residues" evidence="7">
    <location>
        <begin position="971"/>
        <end position="983"/>
    </location>
</feature>
<keyword evidence="5 8" id="KW-1133">Transmembrane helix</keyword>
<feature type="transmembrane region" description="Helical" evidence="8">
    <location>
        <begin position="230"/>
        <end position="249"/>
    </location>
</feature>
<keyword evidence="4" id="KW-0732">Signal</keyword>
<feature type="region of interest" description="Disordered" evidence="7">
    <location>
        <begin position="898"/>
        <end position="1052"/>
    </location>
</feature>
<dbReference type="Proteomes" id="UP000039046">
    <property type="component" value="Unassembled WGS sequence"/>
</dbReference>
<evidence type="ECO:0000256" key="3">
    <source>
        <dbReference type="ARBA" id="ARBA00022692"/>
    </source>
</evidence>
<dbReference type="InterPro" id="IPR010308">
    <property type="entry name" value="TRP_C"/>
</dbReference>